<dbReference type="Proteomes" id="UP000294599">
    <property type="component" value="Unassembled WGS sequence"/>
</dbReference>
<feature type="signal peptide" evidence="1">
    <location>
        <begin position="1"/>
        <end position="25"/>
    </location>
</feature>
<evidence type="ECO:0000313" key="3">
    <source>
        <dbReference type="Proteomes" id="UP000294599"/>
    </source>
</evidence>
<dbReference type="InterPro" id="IPR007497">
    <property type="entry name" value="SIMPL/DUF541"/>
</dbReference>
<dbReference type="AlphaFoldDB" id="A0A4S3KUW7"/>
<dbReference type="Pfam" id="PF04402">
    <property type="entry name" value="SIMPL"/>
    <property type="match status" value="1"/>
</dbReference>
<reference evidence="2 3" key="1">
    <citation type="submission" date="2019-03" db="EMBL/GenBank/DDBJ databases">
        <title>Genomic Encyclopedia of Type Strains, Phase IV (KMG-IV): sequencing the most valuable type-strain genomes for metagenomic binning, comparative biology and taxonomic classification.</title>
        <authorList>
            <person name="Goeker M."/>
        </authorList>
    </citation>
    <scope>NUCLEOTIDE SEQUENCE [LARGE SCALE GENOMIC DNA]</scope>
    <source>
        <strain evidence="2 3">DSM 21944</strain>
    </source>
</reference>
<feature type="chain" id="PRO_5030100275" description="Secreted protein" evidence="1">
    <location>
        <begin position="26"/>
        <end position="242"/>
    </location>
</feature>
<accession>A0A4S3KUW7</accession>
<dbReference type="Gene3D" id="3.30.70.2970">
    <property type="entry name" value="Protein of unknown function (DUF541), domain 2"/>
    <property type="match status" value="1"/>
</dbReference>
<dbReference type="PANTHER" id="PTHR34387:SF1">
    <property type="entry name" value="PERIPLASMIC IMMUNOGENIC PROTEIN"/>
    <property type="match status" value="1"/>
</dbReference>
<organism evidence="2 3">
    <name type="scientific">Pseudofulvimonas gallinarii</name>
    <dbReference type="NCBI Taxonomy" id="634155"/>
    <lineage>
        <taxon>Bacteria</taxon>
        <taxon>Pseudomonadati</taxon>
        <taxon>Pseudomonadota</taxon>
        <taxon>Gammaproteobacteria</taxon>
        <taxon>Lysobacterales</taxon>
        <taxon>Rhodanobacteraceae</taxon>
        <taxon>Pseudofulvimonas</taxon>
    </lineage>
</organism>
<comment type="caution">
    <text evidence="2">The sequence shown here is derived from an EMBL/GenBank/DDBJ whole genome shotgun (WGS) entry which is preliminary data.</text>
</comment>
<evidence type="ECO:0008006" key="4">
    <source>
        <dbReference type="Google" id="ProtNLM"/>
    </source>
</evidence>
<dbReference type="PANTHER" id="PTHR34387">
    <property type="entry name" value="SLR1258 PROTEIN"/>
    <property type="match status" value="1"/>
</dbReference>
<proteinExistence type="predicted"/>
<dbReference type="InterPro" id="IPR052022">
    <property type="entry name" value="26kDa_periplasmic_antigen"/>
</dbReference>
<protein>
    <recommendedName>
        <fullName evidence="4">Secreted protein</fullName>
    </recommendedName>
</protein>
<dbReference type="Gene3D" id="3.30.110.170">
    <property type="entry name" value="Protein of unknown function (DUF541), domain 1"/>
    <property type="match status" value="1"/>
</dbReference>
<dbReference type="GO" id="GO:0006974">
    <property type="term" value="P:DNA damage response"/>
    <property type="evidence" value="ECO:0007669"/>
    <property type="project" value="TreeGrafter"/>
</dbReference>
<sequence>MRHPAIAILAALVFAFGGSIMSVHAQSPAPAAVSSDGTLLSVSARAEASRAPDVATLSIGVVTQAADSAAAMRQNAEQMNRVMAAIRSLRIADKDVQTSGVSLSPQYRYTQGEAPAITGYQASNTVSLKVRDLARLGEVMDGLAGQGANQIHGPGFQIDDPEPVYDEARVAAIAKAQARAETYAKALGMRVRRIVSISEGGGFIQPMPVMAMAKMDMAETTPVAPGENTLSVELQVVFELGR</sequence>
<evidence type="ECO:0000313" key="2">
    <source>
        <dbReference type="EMBL" id="TCT00874.1"/>
    </source>
</evidence>
<gene>
    <name evidence="2" type="ORF">EDC25_102243</name>
</gene>
<dbReference type="RefSeq" id="WP_123522252.1">
    <property type="nucleotide sequence ID" value="NZ_JBHLWF010000013.1"/>
</dbReference>
<keyword evidence="1" id="KW-0732">Signal</keyword>
<keyword evidence="3" id="KW-1185">Reference proteome</keyword>
<dbReference type="OrthoDB" id="9813144at2"/>
<evidence type="ECO:0000256" key="1">
    <source>
        <dbReference type="SAM" id="SignalP"/>
    </source>
</evidence>
<name>A0A4S3KUW7_9GAMM</name>
<dbReference type="EMBL" id="SMAF01000002">
    <property type="protein sequence ID" value="TCT00874.1"/>
    <property type="molecule type" value="Genomic_DNA"/>
</dbReference>